<feature type="compositionally biased region" description="Low complexity" evidence="6">
    <location>
        <begin position="786"/>
        <end position="796"/>
    </location>
</feature>
<feature type="compositionally biased region" description="Basic and acidic residues" evidence="6">
    <location>
        <begin position="2034"/>
        <end position="2048"/>
    </location>
</feature>
<feature type="compositionally biased region" description="Polar residues" evidence="6">
    <location>
        <begin position="1630"/>
        <end position="1641"/>
    </location>
</feature>
<dbReference type="EMBL" id="JAACJJ010000044">
    <property type="protein sequence ID" value="KAF5314254.1"/>
    <property type="molecule type" value="Genomic_DNA"/>
</dbReference>
<feature type="compositionally biased region" description="Low complexity" evidence="6">
    <location>
        <begin position="1279"/>
        <end position="1293"/>
    </location>
</feature>
<feature type="region of interest" description="Disordered" evidence="6">
    <location>
        <begin position="2172"/>
        <end position="2211"/>
    </location>
</feature>
<sequence length="3276" mass="351071">MYITHNLNRTMWRWFTRLCTTGQTYNVARGRRCLPPCYIVTVVSKMRDRVSIFNKSRNIDIKDSSLTVNVDTSKFVPGGNLDQLLDQVALNAILNAGGRADEVRCYPGTREEVIRKIERWMDGQGKPCHRMMWLSGPAGAGKSAIAQTVAERRKNGGIHGANFFFFRGDATRNHAQPLVATLVYQLLDIYPGLRKRLIGCLTENPLIYKASAEEQFVQLISSPIQVIRQPSSIHRPIILIIDGLDECDNQGQQEKILRALSALVEEDNSPFRVLVASRAEPQLVTSFNKIRTSVESIFLNDEYRPEGDIRRFVIAKFGEIKRVHHLAHTLNNGWPAQADIDAITDKSSGQFIYAATVMRFIEYSTASPALSLLIVHGMRPSAGHSPLAQLDAVYSYIFSKAHDIKAVKLCLGAHFIIQSGPISDITNGKILFGTLLRDMAMIEMESSFADLAAIVKVVDGQRVELLFYHASLSDYLKDKSRSGIYCVDEEELAIELSAIGLKNFGDPDSLTFAIWALGYVTKATAELSQSLLTASTQKFDVGSGRVYSWYRLISTIERLYLRTDKPLFKLMLRNWIHFAQVHKINTTEGNGLQSRFASIKFDFTTTHTTIIAPEPGLPIFESGHTQSRIRGGQMDIDGPPTASSSRPSTSASISTPRPLSAGVKLPGIRTLPGFQIPTAQHETASGSGLGPNSGRDRDWNSVRDREQEALRDREALREMDWERQRVLQEREREREREGLRGFGPGIGSGIGDRMGYDGYGGGRSGLGKERELSLPMPTPVARPLSMASSSAMVMSVTEDRPRSRGYTSSATLNSILSVSGPPESFSHAQPRPLSSASRSLSSPSPFAHGAVGSGLPPIGHGLLATGRKSLGGTSGEMGMGGGGGGSSGGRWTPGHGQGMSPTLVPARSPSVTTPSAGSSSLAHLYAAASASGSFPRSTSASASATPMMSVSRPSSSHASTSVSVLGMNGYGHGRSRADSNASVTTQTSGSMTPTSHHRMPMPPSPHMSASATSASTSRHISHPRPQVYAAPSSAHRALMSPPPLPDSRQHGASTGYMPRMMSPPAPASTPVSMRGNVNPYLAARMSPPIRSPYMPSPQSENRHRDAVSPPSSSVRSSIPPRAESRPAPVSPPLASTARYLEEASRVHTSRSDEIAVDAGQRMMERENGRREVLEQPTTKEALRMDVDVQMEEAPEERRPSPSPRMNAVATPSAPAPAALLEIPSSSNAQTRHHALRPSPSSPLRRLPSSSPATAGPSSPSNRVPSSPSAVRTSNTNSNLHSHLQPSPSPSQLPVTAQDTLVPPPDTLITDDTIRCICGISIDDGFSIACDVCDWWCHMACFKIGQESVPEEWVCWVCASSSPNLSNGHRTGGGKGRGRGKGKGANASTSIANKQWTPWTKDEIEERRVWARAMQMERLGLVEAPGGGLVRAVGGVADGASGGMLAPPVDVPGATGKRKRRPSAVPPFHQQQQQHPSQHPQEGASGSVPAHDGVAGNAAEGGSAAVVASAGVAPAGGIAGAPAEEEDEEPWTSTYVSITQDVITDPETRARLRRHAQHWRGVSALAGDGDGEMNVDIDVEDARGMGDVRSQRPVRVESLPDPDAPNIAVRPLAPLSRAGSAHGTDSAVAGPSTSTPNASDNAATPVLPPSSSHTLASASFAYNPLVLPPSYSLHTTSPIPSKSLIAPFVSHITPSSTYLSDPLNAYVHLGMPKPYVHLLGPPLEVALDARGLGGKARFARRGCWPNAVVRPVLCEQAKAAQSRKGKEKEKSGGDESEEDDGTQLAFGVFALRDLKAGEEVVLGWEWDDGHVVHKLPALLQTPSVVWCVILMMLTFVSMNSSTQVPHIKDQMANLLHALASNFVACACGARVQLGEGCTGHRDREEEQHLDQSRHEHEHGYSYDAGSDTDIIYEQVEEVEDAPRGRTRERVSVREKRMRYKEKQQACALASMARFVGRDDRPHEQYGQDHLGAAEEVNLGPLVGSSAKRGVRTRAGKFGGVENVQSGYQERAQGRDRRNGEAKERARAGTWQRYDNTGHEGDVDMRDSRNGRHAGPRHSITLQEPRPPDPYLQRPTKSLKGSNGTKDKESGMPPKMRMRKRWTQTHRLGEVSTLNENADISARQHQPTLTSSRDAGSMDVDDDAALVNGRIGLGIRFEGVEVPVSFPALVKCTDPPQPIPPATPPVDTDESPKPTPTMSQTLMPPPPLPAPRDTLAAALTSTALAPVPSMTLGPAWSNGIPRSPPRSPGSPIIVRAPSLPRRTSASSDGETQTSGPTPPPSSSELSASVQGSLSTAALTNSPSPLVSFANLSLLSPAILSQVRMRVQNHSTAPTSLQVTPDLSALPQRSLPPSSLLTASYFPAQVVASTAAPVSPSQPDPYSEPSPSIVSFDQMDLNRGASAPPIHGTQDGKDWSPLQRRAAEGLVRMSESRRSSASDTNAPRDPASLPLPTTSSPEPPKAVEDEPTSMTHLVVLSKDLNAADTCEAGIRVEYSAPYEPSSNHAPCTEVAEERSVSPEGVESDIRLPDAKLHSRSRTPETQVMANPNHVEVKDVQEIEHEPALAQPEAAPGPQSDESEDIDFPSLRWRRKRKRIVSMDSEAGGRSQSPPYKVARDSEVLGVDVHTSPRPQRERSVPLPATLTGGSMVDEDAVMHDVQAEPAGAAGLVRVVSPLPVANSQTATSEDVLPTVDVQEAEPMALDELVPVSTLDISPPDPTSAYVPSGSAALPIPAMATVPALEASPPPEAPRKVKLSLADFARRKKQQRQEEERQLELQKALNPPPPASPPPSELLAVVTEHPSEEPVKEITEQAIDADKLVPEPQRHSSPNSQFSSPKPQSQMLGTVKDVPMLDTTAIESPPANGAARKDSSPAPSPMSVSPEETAPPPIKFVLSASTEKMDASSNEHSPSAPTEPALQPTREPSKFSSPLVNGSKPQSVLHSPSSTVSTEKASPSPPSTASRPTPVPQASDQQERQAKQERIEAVIPPPPPPSSKPSRFGPPLARSLVGLVVHPPMPKPGVPPHSSGRVDPSNQRTPAPTYVHEKFSLPPHVRRHSQAQEDGEIRENVPPTSLTPAPQSSKHTWFGRPLPDPPPDPKDLKGWNQYYREVYNLTGSFDPPGVAVRPGMHPPPKGPRSLNNLKGEPIGNVNGSSAAQAMPIVSGAPVRASLPIPTGPRFGIRPGARALIPDDATRAALAKAKVDADPPALLPSGSAPVHSQSPVLTTGPPPLSARIGPPVPRGSSADYGERDGRDDGDRRGGRDYRPYARGRGRGGGVWRK</sequence>
<dbReference type="InterPro" id="IPR056884">
    <property type="entry name" value="NPHP3-like_N"/>
</dbReference>
<feature type="compositionally biased region" description="Polar residues" evidence="6">
    <location>
        <begin position="978"/>
        <end position="990"/>
    </location>
</feature>
<feature type="region of interest" description="Disordered" evidence="6">
    <location>
        <begin position="1517"/>
        <end position="1538"/>
    </location>
</feature>
<feature type="region of interest" description="Disordered" evidence="6">
    <location>
        <begin position="821"/>
        <end position="917"/>
    </location>
</feature>
<evidence type="ECO:0000256" key="3">
    <source>
        <dbReference type="ARBA" id="ARBA00022771"/>
    </source>
</evidence>
<feature type="region of interest" description="Disordered" evidence="6">
    <location>
        <begin position="2112"/>
        <end position="2136"/>
    </location>
</feature>
<feature type="compositionally biased region" description="Basic residues" evidence="6">
    <location>
        <begin position="3264"/>
        <end position="3276"/>
    </location>
</feature>
<feature type="compositionally biased region" description="Low complexity" evidence="6">
    <location>
        <begin position="1211"/>
        <end position="1226"/>
    </location>
</feature>
<dbReference type="InterPro" id="IPR046341">
    <property type="entry name" value="SET_dom_sf"/>
</dbReference>
<feature type="region of interest" description="Disordered" evidence="6">
    <location>
        <begin position="629"/>
        <end position="664"/>
    </location>
</feature>
<evidence type="ECO:0000256" key="1">
    <source>
        <dbReference type="ARBA" id="ARBA00022723"/>
    </source>
</evidence>
<feature type="compositionally biased region" description="Basic and acidic residues" evidence="6">
    <location>
        <begin position="2763"/>
        <end position="2772"/>
    </location>
</feature>
<feature type="region of interest" description="Disordered" evidence="6">
    <location>
        <begin position="1366"/>
        <end position="1389"/>
    </location>
</feature>
<dbReference type="InterPro" id="IPR011011">
    <property type="entry name" value="Znf_FYVE_PHD"/>
</dbReference>
<dbReference type="SUPFAM" id="SSF52540">
    <property type="entry name" value="P-loop containing nucleoside triphosphate hydrolases"/>
    <property type="match status" value="1"/>
</dbReference>
<feature type="region of interest" description="Disordered" evidence="6">
    <location>
        <begin position="786"/>
        <end position="808"/>
    </location>
</feature>
<feature type="compositionally biased region" description="Basic and acidic residues" evidence="6">
    <location>
        <begin position="2010"/>
        <end position="2025"/>
    </location>
</feature>
<feature type="compositionally biased region" description="Low complexity" evidence="6">
    <location>
        <begin position="1107"/>
        <end position="1121"/>
    </location>
</feature>
<feature type="compositionally biased region" description="Polar residues" evidence="6">
    <location>
        <begin position="2823"/>
        <end position="2840"/>
    </location>
</feature>
<keyword evidence="5" id="KW-0156">Chromatin regulator</keyword>
<dbReference type="Gene3D" id="2.170.270.10">
    <property type="entry name" value="SET domain"/>
    <property type="match status" value="1"/>
</dbReference>
<feature type="region of interest" description="Disordered" evidence="6">
    <location>
        <begin position="2395"/>
        <end position="2414"/>
    </location>
</feature>
<feature type="compositionally biased region" description="Low complexity" evidence="6">
    <location>
        <begin position="932"/>
        <end position="964"/>
    </location>
</feature>
<feature type="compositionally biased region" description="Polar residues" evidence="6">
    <location>
        <begin position="2922"/>
        <end position="2948"/>
    </location>
</feature>
<feature type="region of interest" description="Disordered" evidence="6">
    <location>
        <begin position="2494"/>
        <end position="2641"/>
    </location>
</feature>
<feature type="compositionally biased region" description="Basic and acidic residues" evidence="6">
    <location>
        <begin position="1763"/>
        <end position="1772"/>
    </location>
</feature>
<dbReference type="SUPFAM" id="SSF82199">
    <property type="entry name" value="SET domain"/>
    <property type="match status" value="1"/>
</dbReference>
<feature type="domain" description="NACHT" evidence="7">
    <location>
        <begin position="130"/>
        <end position="246"/>
    </location>
</feature>
<evidence type="ECO:0000313" key="8">
    <source>
        <dbReference type="EMBL" id="KAF5314254.1"/>
    </source>
</evidence>
<feature type="compositionally biased region" description="Pro residues" evidence="6">
    <location>
        <begin position="2778"/>
        <end position="2788"/>
    </location>
</feature>
<dbReference type="Gene3D" id="3.30.40.10">
    <property type="entry name" value="Zinc/RING finger domain, C3HC4 (zinc finger)"/>
    <property type="match status" value="1"/>
</dbReference>
<feature type="compositionally biased region" description="Basic and acidic residues" evidence="6">
    <location>
        <begin position="3243"/>
        <end position="3262"/>
    </location>
</feature>
<name>A0A8H5B042_9AGAR</name>
<keyword evidence="4" id="KW-0862">Zinc</keyword>
<dbReference type="SUPFAM" id="SSF57903">
    <property type="entry name" value="FYVE/PHD zinc finger"/>
    <property type="match status" value="1"/>
</dbReference>
<feature type="region of interest" description="Disordered" evidence="6">
    <location>
        <begin position="2756"/>
        <end position="3097"/>
    </location>
</feature>
<feature type="region of interest" description="Disordered" evidence="6">
    <location>
        <begin position="2421"/>
        <end position="2465"/>
    </location>
</feature>
<feature type="compositionally biased region" description="Polar residues" evidence="6">
    <location>
        <begin position="2259"/>
        <end position="2271"/>
    </location>
</feature>
<accession>A0A8H5B042</accession>
<dbReference type="PANTHER" id="PTHR46462">
    <property type="entry name" value="UPSET, ISOFORM A"/>
    <property type="match status" value="1"/>
</dbReference>
<feature type="compositionally biased region" description="Pro residues" evidence="6">
    <location>
        <begin position="2173"/>
        <end position="2182"/>
    </location>
</feature>
<dbReference type="InterPro" id="IPR013083">
    <property type="entry name" value="Znf_RING/FYVE/PHD"/>
</dbReference>
<gene>
    <name evidence="8" type="ORF">D9619_012010</name>
</gene>
<feature type="compositionally biased region" description="Polar residues" evidence="6">
    <location>
        <begin position="2112"/>
        <end position="2132"/>
    </location>
</feature>
<feature type="region of interest" description="Disordered" evidence="6">
    <location>
        <begin position="932"/>
        <end position="1305"/>
    </location>
</feature>
<feature type="compositionally biased region" description="Low complexity" evidence="6">
    <location>
        <begin position="639"/>
        <end position="658"/>
    </location>
</feature>
<feature type="compositionally biased region" description="Polar residues" evidence="6">
    <location>
        <begin position="3066"/>
        <end position="3079"/>
    </location>
</feature>
<feature type="compositionally biased region" description="Polar residues" evidence="6">
    <location>
        <begin position="2891"/>
        <end position="2908"/>
    </location>
</feature>
<feature type="compositionally biased region" description="Basic and acidic residues" evidence="6">
    <location>
        <begin position="1580"/>
        <end position="1589"/>
    </location>
</feature>
<feature type="compositionally biased region" description="Low complexity" evidence="6">
    <location>
        <begin position="1465"/>
        <end position="1480"/>
    </location>
</feature>
<dbReference type="Pfam" id="PF24883">
    <property type="entry name" value="NPHP3_N"/>
    <property type="match status" value="1"/>
</dbReference>
<dbReference type="InterPro" id="IPR001214">
    <property type="entry name" value="SET_dom"/>
</dbReference>
<feature type="region of interest" description="Disordered" evidence="6">
    <location>
        <begin position="2369"/>
        <end position="2388"/>
    </location>
</feature>
<dbReference type="InterPro" id="IPR027417">
    <property type="entry name" value="P-loop_NTPase"/>
</dbReference>
<dbReference type="GO" id="GO:0008270">
    <property type="term" value="F:zinc ion binding"/>
    <property type="evidence" value="ECO:0007669"/>
    <property type="project" value="UniProtKB-KW"/>
</dbReference>
<dbReference type="InterPro" id="IPR001965">
    <property type="entry name" value="Znf_PHD"/>
</dbReference>
<feature type="compositionally biased region" description="Low complexity" evidence="6">
    <location>
        <begin position="830"/>
        <end position="845"/>
    </location>
</feature>
<feature type="region of interest" description="Disordered" evidence="6">
    <location>
        <begin position="1438"/>
        <end position="1499"/>
    </location>
</feature>
<evidence type="ECO:0000313" key="9">
    <source>
        <dbReference type="Proteomes" id="UP000567179"/>
    </source>
</evidence>
<feature type="compositionally biased region" description="Basic and acidic residues" evidence="6">
    <location>
        <begin position="1881"/>
        <end position="1899"/>
    </location>
</feature>
<keyword evidence="1" id="KW-0479">Metal-binding</keyword>
<dbReference type="InterPro" id="IPR007111">
    <property type="entry name" value="NACHT_NTPase"/>
</dbReference>
<proteinExistence type="predicted"/>
<dbReference type="GO" id="GO:0070210">
    <property type="term" value="C:Rpd3L-Expanded complex"/>
    <property type="evidence" value="ECO:0007669"/>
    <property type="project" value="TreeGrafter"/>
</dbReference>
<dbReference type="Proteomes" id="UP000567179">
    <property type="component" value="Unassembled WGS sequence"/>
</dbReference>
<feature type="region of interest" description="Disordered" evidence="6">
    <location>
        <begin position="3117"/>
        <end position="3148"/>
    </location>
</feature>
<feature type="compositionally biased region" description="Polar residues" evidence="6">
    <location>
        <begin position="2073"/>
        <end position="2082"/>
    </location>
</feature>
<feature type="region of interest" description="Disordered" evidence="6">
    <location>
        <begin position="680"/>
        <end position="706"/>
    </location>
</feature>
<feature type="compositionally biased region" description="Low complexity" evidence="6">
    <location>
        <begin position="1006"/>
        <end position="1018"/>
    </location>
</feature>
<feature type="compositionally biased region" description="Basic and acidic residues" evidence="6">
    <location>
        <begin position="1139"/>
        <end position="1153"/>
    </location>
</feature>
<feature type="compositionally biased region" description="Basic and acidic residues" evidence="6">
    <location>
        <begin position="2520"/>
        <end position="2529"/>
    </location>
</feature>
<feature type="region of interest" description="Disordered" evidence="6">
    <location>
        <begin position="1580"/>
        <end position="1649"/>
    </location>
</feature>
<feature type="region of interest" description="Disordered" evidence="6">
    <location>
        <begin position="1881"/>
        <end position="1903"/>
    </location>
</feature>
<feature type="compositionally biased region" description="Gly residues" evidence="6">
    <location>
        <begin position="872"/>
        <end position="888"/>
    </location>
</feature>
<comment type="caution">
    <text evidence="8">The sequence shown here is derived from an EMBL/GenBank/DDBJ whole genome shotgun (WGS) entry which is preliminary data.</text>
</comment>
<evidence type="ECO:0000256" key="5">
    <source>
        <dbReference type="ARBA" id="ARBA00022853"/>
    </source>
</evidence>
<feature type="compositionally biased region" description="Low complexity" evidence="6">
    <location>
        <begin position="2443"/>
        <end position="2453"/>
    </location>
</feature>
<keyword evidence="9" id="KW-1185">Reference proteome</keyword>
<dbReference type="PROSITE" id="PS50837">
    <property type="entry name" value="NACHT"/>
    <property type="match status" value="1"/>
</dbReference>
<organism evidence="8 9">
    <name type="scientific">Psilocybe cf. subviscida</name>
    <dbReference type="NCBI Taxonomy" id="2480587"/>
    <lineage>
        <taxon>Eukaryota</taxon>
        <taxon>Fungi</taxon>
        <taxon>Dikarya</taxon>
        <taxon>Basidiomycota</taxon>
        <taxon>Agaricomycotina</taxon>
        <taxon>Agaricomycetes</taxon>
        <taxon>Agaricomycetidae</taxon>
        <taxon>Agaricales</taxon>
        <taxon>Agaricineae</taxon>
        <taxon>Strophariaceae</taxon>
        <taxon>Psilocybe</taxon>
    </lineage>
</organism>
<reference evidence="8 9" key="1">
    <citation type="journal article" date="2020" name="ISME J.">
        <title>Uncovering the hidden diversity of litter-decomposition mechanisms in mushroom-forming fungi.</title>
        <authorList>
            <person name="Floudas D."/>
            <person name="Bentzer J."/>
            <person name="Ahren D."/>
            <person name="Johansson T."/>
            <person name="Persson P."/>
            <person name="Tunlid A."/>
        </authorList>
    </citation>
    <scope>NUCLEOTIDE SEQUENCE [LARGE SCALE GENOMIC DNA]</scope>
    <source>
        <strain evidence="8 9">CBS 101986</strain>
    </source>
</reference>
<feature type="region of interest" description="Disordered" evidence="6">
    <location>
        <begin position="2234"/>
        <end position="2287"/>
    </location>
</feature>
<feature type="compositionally biased region" description="Basic and acidic residues" evidence="6">
    <location>
        <begin position="2797"/>
        <end position="2822"/>
    </location>
</feature>
<evidence type="ECO:0000256" key="4">
    <source>
        <dbReference type="ARBA" id="ARBA00022833"/>
    </source>
</evidence>
<feature type="region of interest" description="Disordered" evidence="6">
    <location>
        <begin position="2000"/>
        <end position="2096"/>
    </location>
</feature>
<dbReference type="SMART" id="SM00249">
    <property type="entry name" value="PHD"/>
    <property type="match status" value="1"/>
</dbReference>
<feature type="compositionally biased region" description="Basic and acidic residues" evidence="6">
    <location>
        <begin position="2969"/>
        <end position="2980"/>
    </location>
</feature>
<keyword evidence="2" id="KW-0677">Repeat</keyword>
<feature type="compositionally biased region" description="Basic and acidic residues" evidence="6">
    <location>
        <begin position="1162"/>
        <end position="1173"/>
    </location>
</feature>
<feature type="compositionally biased region" description="Basic and acidic residues" evidence="6">
    <location>
        <begin position="2547"/>
        <end position="2559"/>
    </location>
</feature>
<feature type="region of interest" description="Disordered" evidence="6">
    <location>
        <begin position="3194"/>
        <end position="3276"/>
    </location>
</feature>
<feature type="compositionally biased region" description="Basic and acidic residues" evidence="6">
    <location>
        <begin position="694"/>
        <end position="706"/>
    </location>
</feature>
<evidence type="ECO:0000256" key="2">
    <source>
        <dbReference type="ARBA" id="ARBA00022737"/>
    </source>
</evidence>
<feature type="compositionally biased region" description="Low complexity" evidence="6">
    <location>
        <begin position="1236"/>
        <end position="1268"/>
    </location>
</feature>
<dbReference type="OrthoDB" id="79252at2759"/>
<dbReference type="PANTHER" id="PTHR46462:SF3">
    <property type="entry name" value="UPSET, ISOFORM A"/>
    <property type="match status" value="1"/>
</dbReference>
<evidence type="ECO:0000256" key="6">
    <source>
        <dbReference type="SAM" id="MobiDB-lite"/>
    </source>
</evidence>
<keyword evidence="3" id="KW-0863">Zinc-finger</keyword>
<dbReference type="GO" id="GO:0006355">
    <property type="term" value="P:regulation of DNA-templated transcription"/>
    <property type="evidence" value="ECO:0007669"/>
    <property type="project" value="TreeGrafter"/>
</dbReference>
<evidence type="ECO:0000259" key="7">
    <source>
        <dbReference type="PROSITE" id="PS50837"/>
    </source>
</evidence>
<dbReference type="GO" id="GO:0006325">
    <property type="term" value="P:chromatin organization"/>
    <property type="evidence" value="ECO:0007669"/>
    <property type="project" value="UniProtKB-KW"/>
</dbReference>
<feature type="region of interest" description="Disordered" evidence="6">
    <location>
        <begin position="1758"/>
        <end position="1779"/>
    </location>
</feature>
<dbReference type="Gene3D" id="3.40.50.300">
    <property type="entry name" value="P-loop containing nucleotide triphosphate hydrolases"/>
    <property type="match status" value="1"/>
</dbReference>
<protein>
    <recommendedName>
        <fullName evidence="7">NACHT domain-containing protein</fullName>
    </recommendedName>
</protein>
<dbReference type="GO" id="GO:0034967">
    <property type="term" value="C:Set3 complex"/>
    <property type="evidence" value="ECO:0007669"/>
    <property type="project" value="TreeGrafter"/>
</dbReference>
<feature type="compositionally biased region" description="Polar residues" evidence="6">
    <location>
        <begin position="1269"/>
        <end position="1278"/>
    </location>
</feature>
<dbReference type="Pfam" id="PF20826">
    <property type="entry name" value="PHD_5"/>
    <property type="match status" value="1"/>
</dbReference>
<dbReference type="SMART" id="SM00317">
    <property type="entry name" value="SET"/>
    <property type="match status" value="1"/>
</dbReference>